<sequence>MSATMFIESAAIINYNCDHNNCHGLTVSLATIVVCFRSLRKAYGINKAASPYSTLIEGDYSIFRIKPRFVASRRNESNSSVMLRYLLR</sequence>
<dbReference type="AlphaFoldDB" id="A0A0M3IDM7"/>
<keyword evidence="1" id="KW-1185">Reference proteome</keyword>
<dbReference type="Proteomes" id="UP000036681">
    <property type="component" value="Unplaced"/>
</dbReference>
<proteinExistence type="predicted"/>
<evidence type="ECO:0000313" key="2">
    <source>
        <dbReference type="WBParaSite" id="ALUE_0001613901-mRNA-1"/>
    </source>
</evidence>
<name>A0A0M3IDM7_ASCLU</name>
<organism evidence="1 2">
    <name type="scientific">Ascaris lumbricoides</name>
    <name type="common">Giant roundworm</name>
    <dbReference type="NCBI Taxonomy" id="6252"/>
    <lineage>
        <taxon>Eukaryota</taxon>
        <taxon>Metazoa</taxon>
        <taxon>Ecdysozoa</taxon>
        <taxon>Nematoda</taxon>
        <taxon>Chromadorea</taxon>
        <taxon>Rhabditida</taxon>
        <taxon>Spirurina</taxon>
        <taxon>Ascaridomorpha</taxon>
        <taxon>Ascaridoidea</taxon>
        <taxon>Ascarididae</taxon>
        <taxon>Ascaris</taxon>
    </lineage>
</organism>
<protein>
    <submittedName>
        <fullName evidence="2">SCP domain-containing protein</fullName>
    </submittedName>
</protein>
<evidence type="ECO:0000313" key="1">
    <source>
        <dbReference type="Proteomes" id="UP000036681"/>
    </source>
</evidence>
<accession>A0A0M3IDM7</accession>
<dbReference type="WBParaSite" id="ALUE_0001613901-mRNA-1">
    <property type="protein sequence ID" value="ALUE_0001613901-mRNA-1"/>
    <property type="gene ID" value="ALUE_0001613901"/>
</dbReference>
<reference evidence="2" key="1">
    <citation type="submission" date="2017-02" db="UniProtKB">
        <authorList>
            <consortium name="WormBaseParasite"/>
        </authorList>
    </citation>
    <scope>IDENTIFICATION</scope>
</reference>